<dbReference type="AlphaFoldDB" id="A0A0E0DNY2"/>
<accession>A0A0E0DNY2</accession>
<dbReference type="Proteomes" id="UP000008021">
    <property type="component" value="Chromosome 5"/>
</dbReference>
<keyword evidence="2" id="KW-1185">Reference proteome</keyword>
<proteinExistence type="predicted"/>
<evidence type="ECO:0000313" key="2">
    <source>
        <dbReference type="Proteomes" id="UP000008021"/>
    </source>
</evidence>
<dbReference type="Gramene" id="OMERI05G08050.3">
    <property type="protein sequence ID" value="OMERI05G08050.3"/>
    <property type="gene ID" value="OMERI05G08050"/>
</dbReference>
<reference evidence="1" key="1">
    <citation type="submission" date="2015-04" db="UniProtKB">
        <authorList>
            <consortium name="EnsemblPlants"/>
        </authorList>
    </citation>
    <scope>IDENTIFICATION</scope>
</reference>
<name>A0A0E0DNY2_9ORYZ</name>
<evidence type="ECO:0000313" key="1">
    <source>
        <dbReference type="EnsemblPlants" id="OMERI05G08050.3"/>
    </source>
</evidence>
<sequence>MACRICLPPPDLAARPRLLGLVIDFFLFPPSRHLPSSVVAQGCGLAAPVAAAVQGRGSAAPGAAAARWLLSAAVARDLHGGEVARRLGEEQQKRPLTPPSTLITSVIDGKGRQGEATMMRVGGLRRPEVPRVVRPRRHLR</sequence>
<organism evidence="1">
    <name type="scientific">Oryza meridionalis</name>
    <dbReference type="NCBI Taxonomy" id="40149"/>
    <lineage>
        <taxon>Eukaryota</taxon>
        <taxon>Viridiplantae</taxon>
        <taxon>Streptophyta</taxon>
        <taxon>Embryophyta</taxon>
        <taxon>Tracheophyta</taxon>
        <taxon>Spermatophyta</taxon>
        <taxon>Magnoliopsida</taxon>
        <taxon>Liliopsida</taxon>
        <taxon>Poales</taxon>
        <taxon>Poaceae</taxon>
        <taxon>BOP clade</taxon>
        <taxon>Oryzoideae</taxon>
        <taxon>Oryzeae</taxon>
        <taxon>Oryzinae</taxon>
        <taxon>Oryza</taxon>
    </lineage>
</organism>
<reference evidence="1" key="2">
    <citation type="submission" date="2018-05" db="EMBL/GenBank/DDBJ databases">
        <title>OmerRS3 (Oryza meridionalis Reference Sequence Version 3).</title>
        <authorList>
            <person name="Zhang J."/>
            <person name="Kudrna D."/>
            <person name="Lee S."/>
            <person name="Talag J."/>
            <person name="Welchert J."/>
            <person name="Wing R.A."/>
        </authorList>
    </citation>
    <scope>NUCLEOTIDE SEQUENCE [LARGE SCALE GENOMIC DNA]</scope>
    <source>
        <strain evidence="1">cv. OR44</strain>
    </source>
</reference>
<dbReference type="EnsemblPlants" id="OMERI05G08050.3">
    <property type="protein sequence ID" value="OMERI05G08050.3"/>
    <property type="gene ID" value="OMERI05G08050"/>
</dbReference>
<dbReference type="HOGENOM" id="CLU_1838335_0_0_1"/>
<protein>
    <submittedName>
        <fullName evidence="1">Uncharacterized protein</fullName>
    </submittedName>
</protein>